<feature type="transmembrane region" description="Helical" evidence="2">
    <location>
        <begin position="85"/>
        <end position="104"/>
    </location>
</feature>
<feature type="compositionally biased region" description="Low complexity" evidence="1">
    <location>
        <begin position="366"/>
        <end position="401"/>
    </location>
</feature>
<keyword evidence="2" id="KW-0812">Transmembrane</keyword>
<protein>
    <recommendedName>
        <fullName evidence="5">DUF2637 domain-containing protein</fullName>
    </recommendedName>
</protein>
<dbReference type="Proteomes" id="UP001144280">
    <property type="component" value="Unassembled WGS sequence"/>
</dbReference>
<accession>A0ABQ5R503</accession>
<dbReference type="EMBL" id="BSDI01000044">
    <property type="protein sequence ID" value="GLI01438.1"/>
    <property type="molecule type" value="Genomic_DNA"/>
</dbReference>
<evidence type="ECO:0000313" key="4">
    <source>
        <dbReference type="Proteomes" id="UP001144280"/>
    </source>
</evidence>
<organism evidence="3 4">
    <name type="scientific">Phytohabitans aurantiacus</name>
    <dbReference type="NCBI Taxonomy" id="3016789"/>
    <lineage>
        <taxon>Bacteria</taxon>
        <taxon>Bacillati</taxon>
        <taxon>Actinomycetota</taxon>
        <taxon>Actinomycetes</taxon>
        <taxon>Micromonosporales</taxon>
        <taxon>Micromonosporaceae</taxon>
    </lineage>
</organism>
<comment type="caution">
    <text evidence="3">The sequence shown here is derived from an EMBL/GenBank/DDBJ whole genome shotgun (WGS) entry which is preliminary data.</text>
</comment>
<feature type="transmembrane region" description="Helical" evidence="2">
    <location>
        <begin position="52"/>
        <end position="73"/>
    </location>
</feature>
<evidence type="ECO:0000256" key="2">
    <source>
        <dbReference type="SAM" id="Phobius"/>
    </source>
</evidence>
<sequence>MTGRTQAVETLDAELQRAVRRASVMRQGFYVVVLLVALAGQVSGAVEALGIPLAAAIPAVGALELGGIVVLANADVRRRLGERAIGSRLLSAAIAVGAVAFNWLAHSDHLLGGFFAGMSALGYLVWLTHTENQRRDRLRATGDLPPTTPAYEVVGHWLRRPFLTRRAKSLAKEDPTLGLYGSVAAARAEVASQRRQKAIAKVLHRKIRSAVDPATADIALAVYDLEEIAAGLTRRADYDGLTDLIAIDLAPTRLAPPSADLPARAAASDHAVASDRAATDRADVDRADVDRAASGSGASRSLATNGAAFADAAGIPVGDPLHAGSALGTDRSTWPGRGSDPTVSGGTVPGSAAAHSGLAAAHSGGAAARSGGAATGADVGAPARSGGTAARSGGAAAHSGGAAAGGEVGAPVGVEYADAGVRADAERDAASAGRAARRAGAAVPSAALTEASAEFQVIAAVRRELEELRSPIGTVPDAAPASQRRRPRATTNRAAPAPPSGTPAVSNEDGARVVPPPRTANRRDVDGEPVPRGQSLRRLVHATLDGHPAANSGRDHTELVDLVTDALQLNDVERITAATYVQTWKPNDTQTPLPQQSRR</sequence>
<feature type="region of interest" description="Disordered" evidence="1">
    <location>
        <begin position="366"/>
        <end position="408"/>
    </location>
</feature>
<feature type="region of interest" description="Disordered" evidence="1">
    <location>
        <begin position="471"/>
        <end position="532"/>
    </location>
</feature>
<evidence type="ECO:0000313" key="3">
    <source>
        <dbReference type="EMBL" id="GLI01438.1"/>
    </source>
</evidence>
<feature type="region of interest" description="Disordered" evidence="1">
    <location>
        <begin position="321"/>
        <end position="351"/>
    </location>
</feature>
<dbReference type="RefSeq" id="WP_281902473.1">
    <property type="nucleotide sequence ID" value="NZ_BSDI01000044.1"/>
</dbReference>
<feature type="region of interest" description="Disordered" evidence="1">
    <location>
        <begin position="260"/>
        <end position="285"/>
    </location>
</feature>
<gene>
    <name evidence="3" type="ORF">Pa4123_67140</name>
</gene>
<proteinExistence type="predicted"/>
<evidence type="ECO:0000256" key="1">
    <source>
        <dbReference type="SAM" id="MobiDB-lite"/>
    </source>
</evidence>
<feature type="transmembrane region" description="Helical" evidence="2">
    <location>
        <begin position="28"/>
        <end position="46"/>
    </location>
</feature>
<feature type="compositionally biased region" description="Low complexity" evidence="1">
    <location>
        <begin position="263"/>
        <end position="276"/>
    </location>
</feature>
<keyword evidence="4" id="KW-1185">Reference proteome</keyword>
<keyword evidence="2" id="KW-0472">Membrane</keyword>
<reference evidence="3" key="1">
    <citation type="submission" date="2022-12" db="EMBL/GenBank/DDBJ databases">
        <title>New Phytohabitans aurantiacus sp. RD004123 nov., an actinomycete isolated from soil.</title>
        <authorList>
            <person name="Triningsih D.W."/>
            <person name="Harunari E."/>
            <person name="Igarashi Y."/>
        </authorList>
    </citation>
    <scope>NUCLEOTIDE SEQUENCE</scope>
    <source>
        <strain evidence="3">RD004123</strain>
    </source>
</reference>
<keyword evidence="2" id="KW-1133">Transmembrane helix</keyword>
<name>A0ABQ5R503_9ACTN</name>
<feature type="transmembrane region" description="Helical" evidence="2">
    <location>
        <begin position="110"/>
        <end position="129"/>
    </location>
</feature>
<evidence type="ECO:0008006" key="5">
    <source>
        <dbReference type="Google" id="ProtNLM"/>
    </source>
</evidence>